<proteinExistence type="predicted"/>
<keyword evidence="3 6" id="KW-1133">Transmembrane helix</keyword>
<evidence type="ECO:0000259" key="7">
    <source>
        <dbReference type="PROSITE" id="PS50261"/>
    </source>
</evidence>
<dbReference type="PRINTS" id="PR00249">
    <property type="entry name" value="GPCRSECRETIN"/>
</dbReference>
<evidence type="ECO:0000256" key="4">
    <source>
        <dbReference type="ARBA" id="ARBA00023136"/>
    </source>
</evidence>
<evidence type="ECO:0000256" key="3">
    <source>
        <dbReference type="ARBA" id="ARBA00022989"/>
    </source>
</evidence>
<evidence type="ECO:0000256" key="6">
    <source>
        <dbReference type="SAM" id="Phobius"/>
    </source>
</evidence>
<feature type="compositionally biased region" description="Polar residues" evidence="5">
    <location>
        <begin position="295"/>
        <end position="304"/>
    </location>
</feature>
<feature type="region of interest" description="Disordered" evidence="5">
    <location>
        <begin position="282"/>
        <end position="324"/>
    </location>
</feature>
<sequence>MPWSNDSDLANYGFLMQTQVYEFPATIEYILVRITLVGIGLSVVGGLLSVFLICYVPIRSDALFSVCNMCIALIGAQLAFAGAENAFPQKIMCKVSTASLHYLFLAMHTWSLAFSLHLLLKLFRFLHGKRTKRRFILVVVGWVLPMIVVATTAVVAGDGYGDERLCWLSVDNGSVWAFVGPVCFISSVNLLVLLLVIMVQYRHDTKKALSVFIRIRNLLSTIITQLPVTNAFWLLGLIPGHYVGFQYLFVLLNASQGMIIFTCHMLCSSQIRALLKTKLHGVPSPDGQKHDMSKSDSTGNTQSLEMDVVGEGLRTISVSKKRDS</sequence>
<feature type="transmembrane region" description="Helical" evidence="6">
    <location>
        <begin position="244"/>
        <end position="267"/>
    </location>
</feature>
<feature type="transmembrane region" description="Helical" evidence="6">
    <location>
        <begin position="135"/>
        <end position="155"/>
    </location>
</feature>
<dbReference type="InterPro" id="IPR000832">
    <property type="entry name" value="GPCR_2_secretin-like"/>
</dbReference>
<dbReference type="InterPro" id="IPR017981">
    <property type="entry name" value="GPCR_2-like_7TM"/>
</dbReference>
<evidence type="ECO:0000313" key="9">
    <source>
        <dbReference type="Proteomes" id="UP001497497"/>
    </source>
</evidence>
<feature type="transmembrane region" description="Helical" evidence="6">
    <location>
        <begin position="218"/>
        <end position="238"/>
    </location>
</feature>
<dbReference type="PANTHER" id="PTHR12011:SF347">
    <property type="entry name" value="FI21270P1-RELATED"/>
    <property type="match status" value="1"/>
</dbReference>
<feature type="transmembrane region" description="Helical" evidence="6">
    <location>
        <begin position="100"/>
        <end position="123"/>
    </location>
</feature>
<feature type="transmembrane region" description="Helical" evidence="6">
    <location>
        <begin position="62"/>
        <end position="80"/>
    </location>
</feature>
<accession>A0AAV2I969</accession>
<dbReference type="Pfam" id="PF00002">
    <property type="entry name" value="7tm_2"/>
    <property type="match status" value="1"/>
</dbReference>
<keyword evidence="9" id="KW-1185">Reference proteome</keyword>
<dbReference type="EMBL" id="CAXITT010000480">
    <property type="protein sequence ID" value="CAL1542318.1"/>
    <property type="molecule type" value="Genomic_DNA"/>
</dbReference>
<dbReference type="PANTHER" id="PTHR12011">
    <property type="entry name" value="ADHESION G-PROTEIN COUPLED RECEPTOR"/>
    <property type="match status" value="1"/>
</dbReference>
<dbReference type="PROSITE" id="PS50261">
    <property type="entry name" value="G_PROTEIN_RECEP_F2_4"/>
    <property type="match status" value="1"/>
</dbReference>
<protein>
    <recommendedName>
        <fullName evidence="7">G-protein coupled receptors family 2 profile 2 domain-containing protein</fullName>
    </recommendedName>
</protein>
<dbReference type="Proteomes" id="UP001497497">
    <property type="component" value="Unassembled WGS sequence"/>
</dbReference>
<reference evidence="8 9" key="1">
    <citation type="submission" date="2024-04" db="EMBL/GenBank/DDBJ databases">
        <authorList>
            <consortium name="Genoscope - CEA"/>
            <person name="William W."/>
        </authorList>
    </citation>
    <scope>NUCLEOTIDE SEQUENCE [LARGE SCALE GENOMIC DNA]</scope>
</reference>
<name>A0AAV2I969_LYMST</name>
<keyword evidence="4 6" id="KW-0472">Membrane</keyword>
<evidence type="ECO:0000256" key="5">
    <source>
        <dbReference type="SAM" id="MobiDB-lite"/>
    </source>
</evidence>
<feature type="transmembrane region" description="Helical" evidence="6">
    <location>
        <begin position="30"/>
        <end position="55"/>
    </location>
</feature>
<evidence type="ECO:0000256" key="2">
    <source>
        <dbReference type="ARBA" id="ARBA00022692"/>
    </source>
</evidence>
<feature type="domain" description="G-protein coupled receptors family 2 profile 2" evidence="7">
    <location>
        <begin position="31"/>
        <end position="268"/>
    </location>
</feature>
<feature type="transmembrane region" description="Helical" evidence="6">
    <location>
        <begin position="175"/>
        <end position="197"/>
    </location>
</feature>
<evidence type="ECO:0000313" key="8">
    <source>
        <dbReference type="EMBL" id="CAL1542318.1"/>
    </source>
</evidence>
<dbReference type="Gene3D" id="1.20.1070.10">
    <property type="entry name" value="Rhodopsin 7-helix transmembrane proteins"/>
    <property type="match status" value="1"/>
</dbReference>
<dbReference type="AlphaFoldDB" id="A0AAV2I969"/>
<comment type="subcellular location">
    <subcellularLocation>
        <location evidence="1">Membrane</location>
        <topology evidence="1">Multi-pass membrane protein</topology>
    </subcellularLocation>
</comment>
<dbReference type="GO" id="GO:0005886">
    <property type="term" value="C:plasma membrane"/>
    <property type="evidence" value="ECO:0007669"/>
    <property type="project" value="TreeGrafter"/>
</dbReference>
<dbReference type="GO" id="GO:0007166">
    <property type="term" value="P:cell surface receptor signaling pathway"/>
    <property type="evidence" value="ECO:0007669"/>
    <property type="project" value="InterPro"/>
</dbReference>
<evidence type="ECO:0000256" key="1">
    <source>
        <dbReference type="ARBA" id="ARBA00004141"/>
    </source>
</evidence>
<keyword evidence="2 6" id="KW-0812">Transmembrane</keyword>
<dbReference type="GO" id="GO:0004930">
    <property type="term" value="F:G protein-coupled receptor activity"/>
    <property type="evidence" value="ECO:0007669"/>
    <property type="project" value="InterPro"/>
</dbReference>
<gene>
    <name evidence="8" type="ORF">GSLYS_00015912001</name>
</gene>
<comment type="caution">
    <text evidence="8">The sequence shown here is derived from an EMBL/GenBank/DDBJ whole genome shotgun (WGS) entry which is preliminary data.</text>
</comment>
<organism evidence="8 9">
    <name type="scientific">Lymnaea stagnalis</name>
    <name type="common">Great pond snail</name>
    <name type="synonym">Helix stagnalis</name>
    <dbReference type="NCBI Taxonomy" id="6523"/>
    <lineage>
        <taxon>Eukaryota</taxon>
        <taxon>Metazoa</taxon>
        <taxon>Spiralia</taxon>
        <taxon>Lophotrochozoa</taxon>
        <taxon>Mollusca</taxon>
        <taxon>Gastropoda</taxon>
        <taxon>Heterobranchia</taxon>
        <taxon>Euthyneura</taxon>
        <taxon>Panpulmonata</taxon>
        <taxon>Hygrophila</taxon>
        <taxon>Lymnaeoidea</taxon>
        <taxon>Lymnaeidae</taxon>
        <taxon>Lymnaea</taxon>
    </lineage>
</organism>